<sequence length="137" mass="14985">MKMIRKAFFSLLVIIAGATAASAQHSHKAPHGGTLQEAGGYHIEMVKAKDSLNFYVMNGENKVVSKVTNAKVEYEFINKTKSTATLSSCKNSSLCTSLPKANIFEFCTITFEVDGKSVSTKFKNTVTDAEKQHGHQH</sequence>
<gene>
    <name evidence="2" type="ORF">IQ13_3398</name>
</gene>
<proteinExistence type="predicted"/>
<reference evidence="2 3" key="1">
    <citation type="journal article" date="2015" name="Stand. Genomic Sci.">
        <title>Genomic Encyclopedia of Bacterial and Archaeal Type Strains, Phase III: the genomes of soil and plant-associated and newly described type strains.</title>
        <authorList>
            <person name="Whitman W.B."/>
            <person name="Woyke T."/>
            <person name="Klenk H.P."/>
            <person name="Zhou Y."/>
            <person name="Lilburn T.G."/>
            <person name="Beck B.J."/>
            <person name="De Vos P."/>
            <person name="Vandamme P."/>
            <person name="Eisen J.A."/>
            <person name="Garrity G."/>
            <person name="Hugenholtz P."/>
            <person name="Kyrpides N.C."/>
        </authorList>
    </citation>
    <scope>NUCLEOTIDE SEQUENCE [LARGE SCALE GENOMIC DNA]</scope>
    <source>
        <strain evidence="2 3">CGMCC 1.7271</strain>
    </source>
</reference>
<keyword evidence="3" id="KW-1185">Reference proteome</keyword>
<feature type="signal peptide" evidence="1">
    <location>
        <begin position="1"/>
        <end position="23"/>
    </location>
</feature>
<evidence type="ECO:0000313" key="2">
    <source>
        <dbReference type="EMBL" id="TWI79007.1"/>
    </source>
</evidence>
<name>A0A562SCB6_9BACT</name>
<dbReference type="EMBL" id="VLLE01000006">
    <property type="protein sequence ID" value="TWI79007.1"/>
    <property type="molecule type" value="Genomic_DNA"/>
</dbReference>
<keyword evidence="1" id="KW-0732">Signal</keyword>
<dbReference type="Proteomes" id="UP000316167">
    <property type="component" value="Unassembled WGS sequence"/>
</dbReference>
<feature type="chain" id="PRO_5021797764" evidence="1">
    <location>
        <begin position="24"/>
        <end position="137"/>
    </location>
</feature>
<dbReference type="RefSeq" id="WP_144887796.1">
    <property type="nucleotide sequence ID" value="NZ_VLLE01000006.1"/>
</dbReference>
<dbReference type="AlphaFoldDB" id="A0A562SCB6"/>
<organism evidence="2 3">
    <name type="scientific">Lacibacter cauensis</name>
    <dbReference type="NCBI Taxonomy" id="510947"/>
    <lineage>
        <taxon>Bacteria</taxon>
        <taxon>Pseudomonadati</taxon>
        <taxon>Bacteroidota</taxon>
        <taxon>Chitinophagia</taxon>
        <taxon>Chitinophagales</taxon>
        <taxon>Chitinophagaceae</taxon>
        <taxon>Lacibacter</taxon>
    </lineage>
</organism>
<evidence type="ECO:0000313" key="3">
    <source>
        <dbReference type="Proteomes" id="UP000316167"/>
    </source>
</evidence>
<dbReference type="OrthoDB" id="1267823at2"/>
<comment type="caution">
    <text evidence="2">The sequence shown here is derived from an EMBL/GenBank/DDBJ whole genome shotgun (WGS) entry which is preliminary data.</text>
</comment>
<protein>
    <submittedName>
        <fullName evidence="2">Uncharacterized protein</fullName>
    </submittedName>
</protein>
<accession>A0A562SCB6</accession>
<evidence type="ECO:0000256" key="1">
    <source>
        <dbReference type="SAM" id="SignalP"/>
    </source>
</evidence>